<keyword evidence="2" id="KW-1185">Reference proteome</keyword>
<organism evidence="1 2">
    <name type="scientific">Gossypium arboreum</name>
    <name type="common">Tree cotton</name>
    <name type="synonym">Gossypium nanking</name>
    <dbReference type="NCBI Taxonomy" id="29729"/>
    <lineage>
        <taxon>Eukaryota</taxon>
        <taxon>Viridiplantae</taxon>
        <taxon>Streptophyta</taxon>
        <taxon>Embryophyta</taxon>
        <taxon>Tracheophyta</taxon>
        <taxon>Spermatophyta</taxon>
        <taxon>Magnoliopsida</taxon>
        <taxon>eudicotyledons</taxon>
        <taxon>Gunneridae</taxon>
        <taxon>Pentapetalae</taxon>
        <taxon>rosids</taxon>
        <taxon>malvids</taxon>
        <taxon>Malvales</taxon>
        <taxon>Malvaceae</taxon>
        <taxon>Malvoideae</taxon>
        <taxon>Gossypium</taxon>
    </lineage>
</organism>
<gene>
    <name evidence="1" type="ORF">F383_33603</name>
</gene>
<protein>
    <submittedName>
        <fullName evidence="1">Uncharacterized protein</fullName>
    </submittedName>
</protein>
<proteinExistence type="predicted"/>
<evidence type="ECO:0000313" key="2">
    <source>
        <dbReference type="Proteomes" id="UP000032142"/>
    </source>
</evidence>
<accession>A0A0B0PIW6</accession>
<sequence>MARFSSMCIVKSGNASYSIPALDTGKGCYI</sequence>
<dbReference type="EMBL" id="KN436502">
    <property type="protein sequence ID" value="KHG26418.1"/>
    <property type="molecule type" value="Genomic_DNA"/>
</dbReference>
<reference evidence="2" key="1">
    <citation type="submission" date="2014-09" db="EMBL/GenBank/DDBJ databases">
        <authorList>
            <person name="Mudge J."/>
            <person name="Ramaraj T."/>
            <person name="Lindquist I.E."/>
            <person name="Bharti A.K."/>
            <person name="Sundararajan A."/>
            <person name="Cameron C.T."/>
            <person name="Woodward J.E."/>
            <person name="May G.D."/>
            <person name="Brubaker C."/>
            <person name="Broadhvest J."/>
            <person name="Wilkins T.A."/>
        </authorList>
    </citation>
    <scope>NUCLEOTIDE SEQUENCE</scope>
    <source>
        <strain evidence="2">cv. AKA8401</strain>
    </source>
</reference>
<name>A0A0B0PIW6_GOSAR</name>
<dbReference type="Proteomes" id="UP000032142">
    <property type="component" value="Unassembled WGS sequence"/>
</dbReference>
<evidence type="ECO:0000313" key="1">
    <source>
        <dbReference type="EMBL" id="KHG26418.1"/>
    </source>
</evidence>
<dbReference type="AlphaFoldDB" id="A0A0B0PIW6"/>